<keyword evidence="1" id="KW-1133">Transmembrane helix</keyword>
<evidence type="ECO:0000313" key="3">
    <source>
        <dbReference type="Proteomes" id="UP000680714"/>
    </source>
</evidence>
<keyword evidence="1" id="KW-0472">Membrane</keyword>
<dbReference type="RefSeq" id="WP_211548604.1">
    <property type="nucleotide sequence ID" value="NZ_JAGTUF010000008.1"/>
</dbReference>
<dbReference type="EMBL" id="JAGTUF010000008">
    <property type="protein sequence ID" value="MBR9972143.1"/>
    <property type="molecule type" value="Genomic_DNA"/>
</dbReference>
<dbReference type="Proteomes" id="UP000680714">
    <property type="component" value="Unassembled WGS sequence"/>
</dbReference>
<protein>
    <submittedName>
        <fullName evidence="2">Uncharacterized protein</fullName>
    </submittedName>
</protein>
<feature type="transmembrane region" description="Helical" evidence="1">
    <location>
        <begin position="108"/>
        <end position="131"/>
    </location>
</feature>
<keyword evidence="3" id="KW-1185">Reference proteome</keyword>
<proteinExistence type="predicted"/>
<evidence type="ECO:0000256" key="1">
    <source>
        <dbReference type="SAM" id="Phobius"/>
    </source>
</evidence>
<organism evidence="2 3">
    <name type="scientific">Magnetospirillum sulfuroxidans</name>
    <dbReference type="NCBI Taxonomy" id="611300"/>
    <lineage>
        <taxon>Bacteria</taxon>
        <taxon>Pseudomonadati</taxon>
        <taxon>Pseudomonadota</taxon>
        <taxon>Alphaproteobacteria</taxon>
        <taxon>Rhodospirillales</taxon>
        <taxon>Rhodospirillaceae</taxon>
        <taxon>Magnetospirillum</taxon>
    </lineage>
</organism>
<gene>
    <name evidence="2" type="ORF">KEC16_10510</name>
</gene>
<feature type="transmembrane region" description="Helical" evidence="1">
    <location>
        <begin position="30"/>
        <end position="48"/>
    </location>
</feature>
<sequence length="132" mass="14129">MTKPAKIRIGDDDSVIPLMLGPIGFGIPRWLPLALLYLAVVLGLGAMAETIGWQPACDAANIGPGVIGGIDLLRRLRTTHYRWVNPAGGITITPASLVDRLTFRECGWYFPVLAAPLPLWLVGGLICVIALS</sequence>
<accession>A0ABS5IEG7</accession>
<evidence type="ECO:0000313" key="2">
    <source>
        <dbReference type="EMBL" id="MBR9972143.1"/>
    </source>
</evidence>
<keyword evidence="1" id="KW-0812">Transmembrane</keyword>
<name>A0ABS5IEG7_9PROT</name>
<reference evidence="2 3" key="1">
    <citation type="submission" date="2021-04" db="EMBL/GenBank/DDBJ databases">
        <title>Magnetospirillum sulfuroxidans sp. nov., a facultative chemolithoautotrophic sulfur-oxidizing alphaproteobacterium isolated from freshwater sediment and proposals for Paramagetospirillum gen. nov., and Magnetospirillaceae fam. nov.</title>
        <authorList>
            <person name="Koziaeva V."/>
            <person name="Geelhoed J.S."/>
            <person name="Sorokin D.Y."/>
            <person name="Grouzdev D.S."/>
        </authorList>
    </citation>
    <scope>NUCLEOTIDE SEQUENCE [LARGE SCALE GENOMIC DNA]</scope>
    <source>
        <strain evidence="2 3">J10</strain>
    </source>
</reference>
<comment type="caution">
    <text evidence="2">The sequence shown here is derived from an EMBL/GenBank/DDBJ whole genome shotgun (WGS) entry which is preliminary data.</text>
</comment>